<dbReference type="EMBL" id="RJJQ01000002">
    <property type="protein sequence ID" value="RNI24844.1"/>
    <property type="molecule type" value="Genomic_DNA"/>
</dbReference>
<proteinExistence type="predicted"/>
<name>A0A3M9MH67_9MICO</name>
<reference evidence="1 2" key="1">
    <citation type="submission" date="2018-11" db="EMBL/GenBank/DDBJ databases">
        <title>Draft genome of Simplicispira Flexivirga sp. BO-16.</title>
        <authorList>
            <person name="Im W.T."/>
        </authorList>
    </citation>
    <scope>NUCLEOTIDE SEQUENCE [LARGE SCALE GENOMIC DNA]</scope>
    <source>
        <strain evidence="1 2">BO-16</strain>
    </source>
</reference>
<dbReference type="GO" id="GO:0003677">
    <property type="term" value="F:DNA binding"/>
    <property type="evidence" value="ECO:0007669"/>
    <property type="project" value="InterPro"/>
</dbReference>
<comment type="caution">
    <text evidence="1">The sequence shown here is derived from an EMBL/GenBank/DDBJ whole genome shotgun (WGS) entry which is preliminary data.</text>
</comment>
<sequence>MRRTATELGIGAADVTVGLRPAGALEGNSCDRCGKTVKAISTRRTGERICKTCAMRPQLICVDCGHPREHDPKTTQDACPGCRGTARAQCRQCSRSIFALLPAKAQPRCLFCRARQWVRARLGETVSEPVDPRLNSFIVRLAATHDFPQLRQWFLRSPAATTLLTRMAHGQVPIDHDTLDAAAGDRGGRAISVEHLRRLLVAAGALPPREEYLARLEAAFARVIEHTPGEDQMVIARYVHWHVLPGVRRRLATGRDPQRTCTLARGMLYGPRRLVDELHSRGEHIGSLRQPVLDQWLARRRSDAISVSVFLRWAARHRLASSVNLPVPRMNDPMDFNDPDQQWELLRRCLHDHTLSPRTRLAGTLVLMYGQHASTIVQLRASHVTPGPPTTLRLGTDAVEISEPIATVLRHAATGTISTLAERGIANSFETSEDRWLFPGRGPGKRLGTEALLNELRRAGIRSRQARNTTLLTLARELPPAVLADLLGIGTSTADRWRQWAGGTWAAYEVPSHR</sequence>
<dbReference type="InterPro" id="IPR011010">
    <property type="entry name" value="DNA_brk_join_enz"/>
</dbReference>
<evidence type="ECO:0000313" key="2">
    <source>
        <dbReference type="Proteomes" id="UP000271678"/>
    </source>
</evidence>
<gene>
    <name evidence="1" type="ORF">EFY87_03915</name>
</gene>
<accession>A0A3M9MH67</accession>
<evidence type="ECO:0000313" key="1">
    <source>
        <dbReference type="EMBL" id="RNI24844.1"/>
    </source>
</evidence>
<protein>
    <submittedName>
        <fullName evidence="1">Uncharacterized protein</fullName>
    </submittedName>
</protein>
<organism evidence="1 2">
    <name type="scientific">Flexivirga caeni</name>
    <dbReference type="NCBI Taxonomy" id="2294115"/>
    <lineage>
        <taxon>Bacteria</taxon>
        <taxon>Bacillati</taxon>
        <taxon>Actinomycetota</taxon>
        <taxon>Actinomycetes</taxon>
        <taxon>Micrococcales</taxon>
        <taxon>Dermacoccaceae</taxon>
        <taxon>Flexivirga</taxon>
    </lineage>
</organism>
<dbReference type="AlphaFoldDB" id="A0A3M9MH67"/>
<keyword evidence="2" id="KW-1185">Reference proteome</keyword>
<dbReference type="Proteomes" id="UP000271678">
    <property type="component" value="Unassembled WGS sequence"/>
</dbReference>
<dbReference type="SUPFAM" id="SSF56349">
    <property type="entry name" value="DNA breaking-rejoining enzymes"/>
    <property type="match status" value="1"/>
</dbReference>